<dbReference type="PANTHER" id="PTHR46572:SF1">
    <property type="entry name" value="RHO1 GUANINE NUCLEOTIDE EXCHANGE FACTOR TUS1"/>
    <property type="match status" value="1"/>
</dbReference>
<reference evidence="7 8" key="1">
    <citation type="submission" date="2016-07" db="EMBL/GenBank/DDBJ databases">
        <title>Pervasive Adenine N6-methylation of Active Genes in Fungi.</title>
        <authorList>
            <consortium name="DOE Joint Genome Institute"/>
            <person name="Mondo S.J."/>
            <person name="Dannebaum R.O."/>
            <person name="Kuo R.C."/>
            <person name="Labutti K."/>
            <person name="Haridas S."/>
            <person name="Kuo A."/>
            <person name="Salamov A."/>
            <person name="Ahrendt S.R."/>
            <person name="Lipzen A."/>
            <person name="Sullivan W."/>
            <person name="Andreopoulos W.B."/>
            <person name="Clum A."/>
            <person name="Lindquist E."/>
            <person name="Daum C."/>
            <person name="Ramamoorthy G.K."/>
            <person name="Gryganskyi A."/>
            <person name="Culley D."/>
            <person name="Magnuson J.K."/>
            <person name="James T.Y."/>
            <person name="O'Malley M.A."/>
            <person name="Stajich J.E."/>
            <person name="Spatafora J.W."/>
            <person name="Visel A."/>
            <person name="Grigoriev I.V."/>
        </authorList>
    </citation>
    <scope>NUCLEOTIDE SEQUENCE [LARGE SCALE GENOMIC DNA]</scope>
    <source>
        <strain evidence="7 8">68-887.2</strain>
    </source>
</reference>
<feature type="domain" description="DH" evidence="5">
    <location>
        <begin position="251"/>
        <end position="426"/>
    </location>
</feature>
<dbReference type="CDD" id="cd00160">
    <property type="entry name" value="RhoGEF"/>
    <property type="match status" value="1"/>
</dbReference>
<evidence type="ECO:0008006" key="9">
    <source>
        <dbReference type="Google" id="ProtNLM"/>
    </source>
</evidence>
<dbReference type="InterPro" id="IPR041675">
    <property type="entry name" value="PH_5"/>
</dbReference>
<dbReference type="SMART" id="SM00233">
    <property type="entry name" value="PH"/>
    <property type="match status" value="1"/>
</dbReference>
<dbReference type="SUPFAM" id="SSF50729">
    <property type="entry name" value="PH domain-like"/>
    <property type="match status" value="1"/>
</dbReference>
<dbReference type="SMART" id="SM00036">
    <property type="entry name" value="CNH"/>
    <property type="match status" value="1"/>
</dbReference>
<dbReference type="SUPFAM" id="SSF48065">
    <property type="entry name" value="DBL homology domain (DH-domain)"/>
    <property type="match status" value="1"/>
</dbReference>
<dbReference type="InterPro" id="IPR011993">
    <property type="entry name" value="PH-like_dom_sf"/>
</dbReference>
<feature type="compositionally biased region" description="Polar residues" evidence="3">
    <location>
        <begin position="208"/>
        <end position="223"/>
    </location>
</feature>
<evidence type="ECO:0000256" key="2">
    <source>
        <dbReference type="ARBA" id="ARBA00022658"/>
    </source>
</evidence>
<dbReference type="InterPro" id="IPR000219">
    <property type="entry name" value="DH_dom"/>
</dbReference>
<sequence>MSTTLTVPTSGTTTLNPGPVTNEGSSSGSGKLRKWRLSVAGRKRTGWLKPTPSLQSHSTTSEQSADRDGNDPYTVLQVVEEDTTKDGTGTDGGYEWEADSSTEDGTGSDAYSWIDPSIVGSARLRATPAGSIAESDELHSPGTSSIGHALSETHLSTFPTPPDHTSHKVQPRRPKISPSDSYNLLLAYQSSQSTSSSSGRSSQQHPSTAATSHIISPYTSSDGSGLRNPTPDWHDLVDASVRKSLGAEEVKRQGNLWELITGEVEYVRDLRTICQVFIQPLRDQQPPLLIPQPRLDAFITEVFSTIPSIYVGHAKLLDRLMERQRAEWPLVTSVADLFLETFLEIIDLYETYMKNYPFAEARIRRESDHNPAFRDFLAERNTHELTRRRDISSFLQRPISRLPRLILMFQSLVKHTPDGHPDKEQLPMLEQILSTALRGSQLGIESAEAKIKLWNVAERLLFRRGEIIELDVAEPKRTLVHSGYVFRRVRSETNWHGWQDLHAFLLDNYFILARDIEDGKYVVVSRPIHLDFLTIDTADGPPERRYDGMTRYKRRPDGNLLEPVFQPERLMFPFTISTGGTTSRSFTLCTATMAAREQWREKIEGAKTLREFDVESNRMFAVHRLSVPTEIKEPLVAADSFQWLGRETLSVATAKSVWLGWRNDAKSLRELIKLNAGVISSVSIVPDFAQLLVVSSGRLLAFDMDELMSTNEPSTWVQQGGSHATELSREPVAFARVGTTKGRLLVVHAVHSRNSHSTTLHFHEPLLPSARTRMPFRQFATLVVPGFASELAFFKQTTAVVTERTFVVAEPGNPTFNSIPILPPSTATATVARVVISKPLGMYQIAENEFLLVYEAGGCIVTKYGEVARDGACLRWNLTPSYAVFRHPHLLLFDQAGSRVEVRHVPSGRMCEVIEEKGMKPLVLSRVDQALLGLSPGGLVKLVETFEL</sequence>
<dbReference type="Gene3D" id="2.30.29.30">
    <property type="entry name" value="Pleckstrin-homology domain (PH domain)/Phosphotyrosine-binding domain (PTB)"/>
    <property type="match status" value="1"/>
</dbReference>
<feature type="region of interest" description="Disordered" evidence="3">
    <location>
        <begin position="1"/>
        <end position="110"/>
    </location>
</feature>
<accession>A0A1Y2BBP4</accession>
<dbReference type="PROSITE" id="PS50219">
    <property type="entry name" value="CNH"/>
    <property type="match status" value="1"/>
</dbReference>
<name>A0A1Y2BBP4_9TREE</name>
<dbReference type="PROSITE" id="PS50010">
    <property type="entry name" value="DH_2"/>
    <property type="match status" value="1"/>
</dbReference>
<dbReference type="InterPro" id="IPR035899">
    <property type="entry name" value="DBL_dom_sf"/>
</dbReference>
<evidence type="ECO:0000259" key="6">
    <source>
        <dbReference type="PROSITE" id="PS50219"/>
    </source>
</evidence>
<dbReference type="SMART" id="SM00325">
    <property type="entry name" value="RhoGEF"/>
    <property type="match status" value="1"/>
</dbReference>
<feature type="compositionally biased region" description="Low complexity" evidence="3">
    <location>
        <begin position="1"/>
        <end position="14"/>
    </location>
</feature>
<feature type="compositionally biased region" description="Basic residues" evidence="3">
    <location>
        <begin position="31"/>
        <end position="46"/>
    </location>
</feature>
<dbReference type="Proteomes" id="UP000193986">
    <property type="component" value="Unassembled WGS sequence"/>
</dbReference>
<dbReference type="PROSITE" id="PS50003">
    <property type="entry name" value="PH_DOMAIN"/>
    <property type="match status" value="1"/>
</dbReference>
<dbReference type="InterPro" id="IPR052233">
    <property type="entry name" value="Rho-type_GEFs"/>
</dbReference>
<keyword evidence="1" id="KW-0597">Phosphoprotein</keyword>
<dbReference type="PANTHER" id="PTHR46572">
    <property type="entry name" value="RHO1 GDP-GTP EXCHANGE PROTEIN 1-RELATED"/>
    <property type="match status" value="1"/>
</dbReference>
<dbReference type="AlphaFoldDB" id="A0A1Y2BBP4"/>
<evidence type="ECO:0000313" key="8">
    <source>
        <dbReference type="Proteomes" id="UP000193986"/>
    </source>
</evidence>
<feature type="compositionally biased region" description="Low complexity" evidence="3">
    <location>
        <begin position="189"/>
        <end position="207"/>
    </location>
</feature>
<evidence type="ECO:0000256" key="1">
    <source>
        <dbReference type="ARBA" id="ARBA00022553"/>
    </source>
</evidence>
<comment type="caution">
    <text evidence="7">The sequence shown here is derived from an EMBL/GenBank/DDBJ whole genome shotgun (WGS) entry which is preliminary data.</text>
</comment>
<feature type="domain" description="CNH" evidence="6">
    <location>
        <begin position="632"/>
        <end position="929"/>
    </location>
</feature>
<dbReference type="Pfam" id="PF00780">
    <property type="entry name" value="CNH"/>
    <property type="match status" value="1"/>
</dbReference>
<gene>
    <name evidence="7" type="ORF">BCR39DRAFT_523619</name>
</gene>
<organism evidence="7 8">
    <name type="scientific">Naematelia encephala</name>
    <dbReference type="NCBI Taxonomy" id="71784"/>
    <lineage>
        <taxon>Eukaryota</taxon>
        <taxon>Fungi</taxon>
        <taxon>Dikarya</taxon>
        <taxon>Basidiomycota</taxon>
        <taxon>Agaricomycotina</taxon>
        <taxon>Tremellomycetes</taxon>
        <taxon>Tremellales</taxon>
        <taxon>Naemateliaceae</taxon>
        <taxon>Naematelia</taxon>
    </lineage>
</organism>
<feature type="region of interest" description="Disordered" evidence="3">
    <location>
        <begin position="189"/>
        <end position="231"/>
    </location>
</feature>
<dbReference type="InterPro" id="IPR001849">
    <property type="entry name" value="PH_domain"/>
</dbReference>
<evidence type="ECO:0000313" key="7">
    <source>
        <dbReference type="EMBL" id="ORY32258.1"/>
    </source>
</evidence>
<protein>
    <recommendedName>
        <fullName evidence="9">Dbl homology domain-containing protein</fullName>
    </recommendedName>
</protein>
<dbReference type="Gene3D" id="1.20.900.10">
    <property type="entry name" value="Dbl homology (DH) domain"/>
    <property type="match status" value="1"/>
</dbReference>
<dbReference type="InterPro" id="IPR001180">
    <property type="entry name" value="CNH_dom"/>
</dbReference>
<feature type="compositionally biased region" description="Polar residues" evidence="3">
    <location>
        <begin position="52"/>
        <end position="63"/>
    </location>
</feature>
<keyword evidence="8" id="KW-1185">Reference proteome</keyword>
<evidence type="ECO:0000259" key="5">
    <source>
        <dbReference type="PROSITE" id="PS50010"/>
    </source>
</evidence>
<feature type="region of interest" description="Disordered" evidence="3">
    <location>
        <begin position="153"/>
        <end position="176"/>
    </location>
</feature>
<proteinExistence type="predicted"/>
<dbReference type="Pfam" id="PF00621">
    <property type="entry name" value="RhoGEF"/>
    <property type="match status" value="1"/>
</dbReference>
<keyword evidence="2" id="KW-0344">Guanine-nucleotide releasing factor</keyword>
<dbReference type="EMBL" id="MCFC01000010">
    <property type="protein sequence ID" value="ORY32258.1"/>
    <property type="molecule type" value="Genomic_DNA"/>
</dbReference>
<evidence type="ECO:0000259" key="4">
    <source>
        <dbReference type="PROSITE" id="PS50003"/>
    </source>
</evidence>
<dbReference type="Pfam" id="PF15405">
    <property type="entry name" value="PH_5"/>
    <property type="match status" value="1"/>
</dbReference>
<dbReference type="OrthoDB" id="2272012at2759"/>
<dbReference type="STRING" id="71784.A0A1Y2BBP4"/>
<dbReference type="InParanoid" id="A0A1Y2BBP4"/>
<dbReference type="GO" id="GO:0005085">
    <property type="term" value="F:guanyl-nucleotide exchange factor activity"/>
    <property type="evidence" value="ECO:0007669"/>
    <property type="project" value="UniProtKB-KW"/>
</dbReference>
<feature type="domain" description="PH" evidence="4">
    <location>
        <begin position="478"/>
        <end position="608"/>
    </location>
</feature>
<evidence type="ECO:0000256" key="3">
    <source>
        <dbReference type="SAM" id="MobiDB-lite"/>
    </source>
</evidence>